<evidence type="ECO:0000313" key="3">
    <source>
        <dbReference type="EMBL" id="CAG9322196.1"/>
    </source>
</evidence>
<dbReference type="Pfam" id="PF03351">
    <property type="entry name" value="DOMON"/>
    <property type="match status" value="1"/>
</dbReference>
<gene>
    <name evidence="3" type="ORF">BSTOLATCC_MIC30573</name>
</gene>
<organism evidence="3 4">
    <name type="scientific">Blepharisma stoltei</name>
    <dbReference type="NCBI Taxonomy" id="1481888"/>
    <lineage>
        <taxon>Eukaryota</taxon>
        <taxon>Sar</taxon>
        <taxon>Alveolata</taxon>
        <taxon>Ciliophora</taxon>
        <taxon>Postciliodesmatophora</taxon>
        <taxon>Heterotrichea</taxon>
        <taxon>Heterotrichida</taxon>
        <taxon>Blepharismidae</taxon>
        <taxon>Blepharisma</taxon>
    </lineage>
</organism>
<evidence type="ECO:0000313" key="4">
    <source>
        <dbReference type="Proteomes" id="UP001162131"/>
    </source>
</evidence>
<keyword evidence="1" id="KW-0732">Signal</keyword>
<protein>
    <recommendedName>
        <fullName evidence="2">DOMON domain-containing protein</fullName>
    </recommendedName>
</protein>
<reference evidence="3" key="1">
    <citation type="submission" date="2021-09" db="EMBL/GenBank/DDBJ databases">
        <authorList>
            <consortium name="AG Swart"/>
            <person name="Singh M."/>
            <person name="Singh A."/>
            <person name="Seah K."/>
            <person name="Emmerich C."/>
        </authorList>
    </citation>
    <scope>NUCLEOTIDE SEQUENCE</scope>
    <source>
        <strain evidence="3">ATCC30299</strain>
    </source>
</reference>
<dbReference type="CDD" id="cd09631">
    <property type="entry name" value="DOMON_DOH"/>
    <property type="match status" value="1"/>
</dbReference>
<evidence type="ECO:0000256" key="1">
    <source>
        <dbReference type="SAM" id="SignalP"/>
    </source>
</evidence>
<name>A0AAU9JAE5_9CILI</name>
<evidence type="ECO:0000259" key="2">
    <source>
        <dbReference type="PROSITE" id="PS50836"/>
    </source>
</evidence>
<dbReference type="Proteomes" id="UP001162131">
    <property type="component" value="Unassembled WGS sequence"/>
</dbReference>
<accession>A0AAU9JAE5</accession>
<dbReference type="EMBL" id="CAJZBQ010000030">
    <property type="protein sequence ID" value="CAG9322196.1"/>
    <property type="molecule type" value="Genomic_DNA"/>
</dbReference>
<sequence>MELFKAITLVCLISGTYAGMENLPYGFKLIWTFPTKDTVLFDFFIPNEILENWRWAGIGFKHIDEPDPTMGHSELITITFDGDKVEDRWAHGHLTPQPDTKDGGYNDVILEEKRNEHGYRVYSFSRPLETYDSVHDVSLVKNEKYWIMWAFGQTFKGGVIAHPMWNRGKDLCIFSEDYMDDGSDDPFFDEDDHYSPFS</sequence>
<feature type="signal peptide" evidence="1">
    <location>
        <begin position="1"/>
        <end position="18"/>
    </location>
</feature>
<dbReference type="InterPro" id="IPR045266">
    <property type="entry name" value="DOH_DOMON"/>
</dbReference>
<keyword evidence="4" id="KW-1185">Reference proteome</keyword>
<proteinExistence type="predicted"/>
<dbReference type="PROSITE" id="PS50836">
    <property type="entry name" value="DOMON"/>
    <property type="match status" value="1"/>
</dbReference>
<dbReference type="InterPro" id="IPR005018">
    <property type="entry name" value="DOMON_domain"/>
</dbReference>
<feature type="domain" description="DOMON" evidence="2">
    <location>
        <begin position="25"/>
        <end position="152"/>
    </location>
</feature>
<feature type="chain" id="PRO_5043942008" description="DOMON domain-containing protein" evidence="1">
    <location>
        <begin position="19"/>
        <end position="198"/>
    </location>
</feature>
<dbReference type="AlphaFoldDB" id="A0AAU9JAE5"/>
<comment type="caution">
    <text evidence="3">The sequence shown here is derived from an EMBL/GenBank/DDBJ whole genome shotgun (WGS) entry which is preliminary data.</text>
</comment>